<protein>
    <submittedName>
        <fullName evidence="2">Uncharacterized protein</fullName>
    </submittedName>
</protein>
<evidence type="ECO:0000313" key="2">
    <source>
        <dbReference type="EMBL" id="RRT82891.1"/>
    </source>
</evidence>
<accession>A0A427B353</accession>
<dbReference type="Proteomes" id="UP000287651">
    <property type="component" value="Unassembled WGS sequence"/>
</dbReference>
<dbReference type="SUPFAM" id="SSF51735">
    <property type="entry name" value="NAD(P)-binding Rossmann-fold domains"/>
    <property type="match status" value="1"/>
</dbReference>
<dbReference type="Gene3D" id="3.40.50.720">
    <property type="entry name" value="NAD(P)-binding Rossmann-like Domain"/>
    <property type="match status" value="2"/>
</dbReference>
<dbReference type="PANTHER" id="PTHR11510">
    <property type="entry name" value="MYO-INOSITOL-1 PHOSPHATE SYNTHASE"/>
    <property type="match status" value="1"/>
</dbReference>
<dbReference type="GO" id="GO:0006021">
    <property type="term" value="P:inositol biosynthetic process"/>
    <property type="evidence" value="ECO:0007669"/>
    <property type="project" value="InterPro"/>
</dbReference>
<evidence type="ECO:0000256" key="1">
    <source>
        <dbReference type="SAM" id="MobiDB-lite"/>
    </source>
</evidence>
<organism evidence="2 3">
    <name type="scientific">Ensete ventricosum</name>
    <name type="common">Abyssinian banana</name>
    <name type="synonym">Musa ensete</name>
    <dbReference type="NCBI Taxonomy" id="4639"/>
    <lineage>
        <taxon>Eukaryota</taxon>
        <taxon>Viridiplantae</taxon>
        <taxon>Streptophyta</taxon>
        <taxon>Embryophyta</taxon>
        <taxon>Tracheophyta</taxon>
        <taxon>Spermatophyta</taxon>
        <taxon>Magnoliopsida</taxon>
        <taxon>Liliopsida</taxon>
        <taxon>Zingiberales</taxon>
        <taxon>Musaceae</taxon>
        <taxon>Ensete</taxon>
    </lineage>
</organism>
<dbReference type="GO" id="GO:0004512">
    <property type="term" value="F:inositol-3-phosphate synthase activity"/>
    <property type="evidence" value="ECO:0007669"/>
    <property type="project" value="InterPro"/>
</dbReference>
<comment type="caution">
    <text evidence="2">The sequence shown here is derived from an EMBL/GenBank/DDBJ whole genome shotgun (WGS) entry which is preliminary data.</text>
</comment>
<dbReference type="GO" id="GO:0008654">
    <property type="term" value="P:phospholipid biosynthetic process"/>
    <property type="evidence" value="ECO:0007669"/>
    <property type="project" value="InterPro"/>
</dbReference>
<feature type="region of interest" description="Disordered" evidence="1">
    <location>
        <begin position="390"/>
        <end position="423"/>
    </location>
</feature>
<sequence length="423" mass="46919">MRSSNHVVHFPHVASGTGRDFPFPTPGGIAAPNGVSRLRGDSVGGAPHHFRGASCVLRADLVCGWLRRPMKRLSVAGHFPINNDPRGGCRFCSQRSQAERSPVFGSEEEGEGEARLSRKMFVEKFKVESPNVRYGEEEIDAVYHYETTELVHESRDGVYHWIVKPKTVRYNFKTDTRVPKLGYLCSFTHPDDIVFGGWDISDMNLADAMARAMVLDIDLQKQLRPYMESMVPLPGIFDPDFVAANQSGRANSVIKGTKKEQKTKTDKVVVLWTANTERYSDVIVGLNDTMENLMASLEKNEAEISPSTLSCMKSFGGWLCEYLTYSILYLYAGLIEMAIQRNTLIGGDDFKSGQTKMKSVLVDFLVGAGIKVSDLGSSWHTSGECPLQAESHAGEHSQGLHRLGSREQHEPRVQVKSASRNGS</sequence>
<name>A0A427B353_ENSVE</name>
<evidence type="ECO:0000313" key="3">
    <source>
        <dbReference type="Proteomes" id="UP000287651"/>
    </source>
</evidence>
<feature type="compositionally biased region" description="Basic and acidic residues" evidence="1">
    <location>
        <begin position="404"/>
        <end position="413"/>
    </location>
</feature>
<reference evidence="2 3" key="1">
    <citation type="journal article" date="2014" name="Agronomy (Basel)">
        <title>A Draft Genome Sequence for Ensete ventricosum, the Drought-Tolerant Tree Against Hunger.</title>
        <authorList>
            <person name="Harrison J."/>
            <person name="Moore K.A."/>
            <person name="Paszkiewicz K."/>
            <person name="Jones T."/>
            <person name="Grant M."/>
            <person name="Ambacheew D."/>
            <person name="Muzemil S."/>
            <person name="Studholme D.J."/>
        </authorList>
    </citation>
    <scope>NUCLEOTIDE SEQUENCE [LARGE SCALE GENOMIC DNA]</scope>
</reference>
<dbReference type="InterPro" id="IPR002587">
    <property type="entry name" value="Myo-inos-1-P_Synthase"/>
</dbReference>
<gene>
    <name evidence="2" type="ORF">B296_00016950</name>
</gene>
<dbReference type="Pfam" id="PF07994">
    <property type="entry name" value="NAD_binding_5"/>
    <property type="match status" value="1"/>
</dbReference>
<dbReference type="InterPro" id="IPR036291">
    <property type="entry name" value="NAD(P)-bd_dom_sf"/>
</dbReference>
<dbReference type="AlphaFoldDB" id="A0A427B353"/>
<proteinExistence type="predicted"/>
<dbReference type="EMBL" id="AMZH03000604">
    <property type="protein sequence ID" value="RRT82891.1"/>
    <property type="molecule type" value="Genomic_DNA"/>
</dbReference>